<feature type="non-terminal residue" evidence="1">
    <location>
        <position position="1"/>
    </location>
</feature>
<comment type="caution">
    <text evidence="1">The sequence shown here is derived from an EMBL/GenBank/DDBJ whole genome shotgun (WGS) entry which is preliminary data.</text>
</comment>
<name>A0A699J5S6_TANCI</name>
<proteinExistence type="predicted"/>
<reference evidence="1" key="1">
    <citation type="journal article" date="2019" name="Sci. Rep.">
        <title>Draft genome of Tanacetum cinerariifolium, the natural source of mosquito coil.</title>
        <authorList>
            <person name="Yamashiro T."/>
            <person name="Shiraishi A."/>
            <person name="Satake H."/>
            <person name="Nakayama K."/>
        </authorList>
    </citation>
    <scope>NUCLEOTIDE SEQUENCE</scope>
</reference>
<organism evidence="1">
    <name type="scientific">Tanacetum cinerariifolium</name>
    <name type="common">Dalmatian daisy</name>
    <name type="synonym">Chrysanthemum cinerariifolium</name>
    <dbReference type="NCBI Taxonomy" id="118510"/>
    <lineage>
        <taxon>Eukaryota</taxon>
        <taxon>Viridiplantae</taxon>
        <taxon>Streptophyta</taxon>
        <taxon>Embryophyta</taxon>
        <taxon>Tracheophyta</taxon>
        <taxon>Spermatophyta</taxon>
        <taxon>Magnoliopsida</taxon>
        <taxon>eudicotyledons</taxon>
        <taxon>Gunneridae</taxon>
        <taxon>Pentapetalae</taxon>
        <taxon>asterids</taxon>
        <taxon>campanulids</taxon>
        <taxon>Asterales</taxon>
        <taxon>Asteraceae</taxon>
        <taxon>Asteroideae</taxon>
        <taxon>Anthemideae</taxon>
        <taxon>Anthemidinae</taxon>
        <taxon>Tanacetum</taxon>
    </lineage>
</organism>
<evidence type="ECO:0000313" key="1">
    <source>
        <dbReference type="EMBL" id="GFA11829.1"/>
    </source>
</evidence>
<gene>
    <name evidence="1" type="ORF">Tci_583801</name>
</gene>
<protein>
    <submittedName>
        <fullName evidence="1">Uncharacterized protein</fullName>
    </submittedName>
</protein>
<sequence>DYDALLFTAHSLPRPISWLGSHTDNVACTPCACFHGFAFLRDNIRKAFEGDKENTDRAGCQFQHITSPAFEREFIIAIEAKKMAAHEADKIYLSLHLRLSFSASFRGS</sequence>
<accession>A0A699J5S6</accession>
<dbReference type="EMBL" id="BKCJ010371668">
    <property type="protein sequence ID" value="GFA11829.1"/>
    <property type="molecule type" value="Genomic_DNA"/>
</dbReference>
<dbReference type="AlphaFoldDB" id="A0A699J5S6"/>